<dbReference type="PANTHER" id="PTHR11252:SF0">
    <property type="entry name" value="POLYRIBONUCLEOTIDE NUCLEOTIDYLTRANSFERASE 1, MITOCHONDRIAL"/>
    <property type="match status" value="1"/>
</dbReference>
<dbReference type="InterPro" id="IPR027408">
    <property type="entry name" value="PNPase/RNase_PH_dom_sf"/>
</dbReference>
<dbReference type="GO" id="GO:0005829">
    <property type="term" value="C:cytosol"/>
    <property type="evidence" value="ECO:0007669"/>
    <property type="project" value="TreeGrafter"/>
</dbReference>
<dbReference type="GO" id="GO:0006402">
    <property type="term" value="P:mRNA catabolic process"/>
    <property type="evidence" value="ECO:0007669"/>
    <property type="project" value="UniProtKB-UniRule"/>
</dbReference>
<reference evidence="11 12" key="1">
    <citation type="journal article" date="2013" name="J. Bacteriol.">
        <title>Roles of HynAB and Ech, the only two hydrogenases found in the model sulfate reducer Desulfovibrio gigas.</title>
        <authorList>
            <person name="Morais-Silva F.O."/>
            <person name="Santos C.I."/>
            <person name="Rodrigues R."/>
            <person name="Pereira I.A."/>
            <person name="Rodrigues-Pousada C."/>
        </authorList>
    </citation>
    <scope>NUCLEOTIDE SEQUENCE [LARGE SCALE GENOMIC DNA]</scope>
    <source>
        <strain evidence="12">ATCC 19364 / DSM 1382 / NCIMB 9332 / VKM B-1759</strain>
    </source>
</reference>
<sequence>MQSAFNPLRLTTTVADVPYILETGRLANQADGAVWLQCGGTVVLVTTVTQTTERDMGFFPLVVDYQEKMYAAGRVPGSFFRREIGRPSERETLCSRLIDRPIRPLFPKGFKDEVQVIATVLSADQENDPDVLAITAASAALHMSRVPFLGPIAGARIGYVNGEFVFNPTSEVLAQSSLNLVMAASREAVVMVEGAASFIPQDVIASALQWGHEKLQPLLDLQEQLREKVGVEKMAFNPPVEDAELKEAIEGLAMAGLSEALYVPEKMARKKAKSAVKELVHKALAEDARFAETPDRLKRTNEFLAALEKRIVRQRIKNEGVRIDGRNTSTVREIKTDIALLPRTHGSALFARGETKVLCVATLGSSRDEQRVEGLMGDGAKRFMLHYNFPPYSVGEVKMLRVSRREIGHGALAERALTPVLPSAEDFPFTMRVVGEVMESNGSSSMATVCAGSLALMDAGVPISAAVAGIAMGLIKEGDDYFVLTDILGDEDALGDMDFKIAGTREGVTAFQMDIKIAGIPPEVMAKALAQATDARLHILGEMDKILAAPRPQLSEFAPQLEVVQVNPDIIRMIIGPGGKNIKAITADTGAAIDIEDSGKVSIFAPTLEALQKAKERVMHFDQRPEVGTIYEGPVRKILEIGAIVEILPGVEGLVHISQLALERIDKVTDVVKLGDTLKVKCLELLDGGKMRLSRAAVLAEEQGVEFKDSPPRSGRPPRREGDRNDRPRGDRGGRGDRNDRPRGNREGGGSRGGSGGGFTGFDE</sequence>
<keyword evidence="4 8" id="KW-0548">Nucleotidyltransferase</keyword>
<keyword evidence="12" id="KW-1185">Reference proteome</keyword>
<comment type="subcellular location">
    <subcellularLocation>
        <location evidence="8">Cytoplasm</location>
    </subcellularLocation>
</comment>
<dbReference type="SMART" id="SM00322">
    <property type="entry name" value="KH"/>
    <property type="match status" value="1"/>
</dbReference>
<dbReference type="CDD" id="cd11364">
    <property type="entry name" value="RNase_PH_PNPase_2"/>
    <property type="match status" value="1"/>
</dbReference>
<evidence type="ECO:0000256" key="1">
    <source>
        <dbReference type="ARBA" id="ARBA00007404"/>
    </source>
</evidence>
<evidence type="ECO:0000256" key="2">
    <source>
        <dbReference type="ARBA" id="ARBA00022490"/>
    </source>
</evidence>
<dbReference type="GO" id="GO:0003723">
    <property type="term" value="F:RNA binding"/>
    <property type="evidence" value="ECO:0007669"/>
    <property type="project" value="UniProtKB-UniRule"/>
</dbReference>
<dbReference type="InterPro" id="IPR015848">
    <property type="entry name" value="PNPase_PH_RNA-bd_bac/org-type"/>
</dbReference>
<keyword evidence="6 8" id="KW-0460">Magnesium</keyword>
<proteinExistence type="inferred from homology"/>
<feature type="region of interest" description="Disordered" evidence="9">
    <location>
        <begin position="702"/>
        <end position="764"/>
    </location>
</feature>
<comment type="catalytic activity">
    <reaction evidence="8">
        <text>RNA(n+1) + phosphate = RNA(n) + a ribonucleoside 5'-diphosphate</text>
        <dbReference type="Rhea" id="RHEA:22096"/>
        <dbReference type="Rhea" id="RHEA-COMP:14527"/>
        <dbReference type="Rhea" id="RHEA-COMP:17342"/>
        <dbReference type="ChEBI" id="CHEBI:43474"/>
        <dbReference type="ChEBI" id="CHEBI:57930"/>
        <dbReference type="ChEBI" id="CHEBI:140395"/>
        <dbReference type="EC" id="2.7.7.8"/>
    </reaction>
</comment>
<dbReference type="CDD" id="cd11363">
    <property type="entry name" value="RNase_PH_PNPase_1"/>
    <property type="match status" value="1"/>
</dbReference>
<comment type="cofactor">
    <cofactor evidence="8">
        <name>Mg(2+)</name>
        <dbReference type="ChEBI" id="CHEBI:18420"/>
    </cofactor>
</comment>
<dbReference type="PROSITE" id="PS50126">
    <property type="entry name" value="S1"/>
    <property type="match status" value="1"/>
</dbReference>
<evidence type="ECO:0000256" key="7">
    <source>
        <dbReference type="ARBA" id="ARBA00022884"/>
    </source>
</evidence>
<accession>T2GBU4</accession>
<dbReference type="FunFam" id="3.30.230.70:FF:000001">
    <property type="entry name" value="Polyribonucleotide nucleotidyltransferase"/>
    <property type="match status" value="1"/>
</dbReference>
<evidence type="ECO:0000313" key="12">
    <source>
        <dbReference type="Proteomes" id="UP000016587"/>
    </source>
</evidence>
<dbReference type="Proteomes" id="UP000016587">
    <property type="component" value="Chromosome"/>
</dbReference>
<dbReference type="SUPFAM" id="SSF46915">
    <property type="entry name" value="Polynucleotide phosphorylase/guanosine pentaphosphate synthase (PNPase/GPSI), domain 3"/>
    <property type="match status" value="1"/>
</dbReference>
<feature type="binding site" evidence="8">
    <location>
        <position position="498"/>
    </location>
    <ligand>
        <name>Mg(2+)</name>
        <dbReference type="ChEBI" id="CHEBI:18420"/>
    </ligand>
</feature>
<dbReference type="NCBIfam" id="NF008805">
    <property type="entry name" value="PRK11824.1"/>
    <property type="match status" value="1"/>
</dbReference>
<dbReference type="SUPFAM" id="SSF55666">
    <property type="entry name" value="Ribonuclease PH domain 2-like"/>
    <property type="match status" value="2"/>
</dbReference>
<organism evidence="11 12">
    <name type="scientific">Megalodesulfovibrio gigas (strain ATCC 19364 / DSM 1382 / NCIMB 9332 / VKM B-1759)</name>
    <name type="common">Desulfovibrio gigas</name>
    <dbReference type="NCBI Taxonomy" id="1121448"/>
    <lineage>
        <taxon>Bacteria</taxon>
        <taxon>Pseudomonadati</taxon>
        <taxon>Thermodesulfobacteriota</taxon>
        <taxon>Desulfovibrionia</taxon>
        <taxon>Desulfovibrionales</taxon>
        <taxon>Desulfovibrionaceae</taxon>
        <taxon>Megalodesulfovibrio</taxon>
    </lineage>
</organism>
<keyword evidence="3 8" id="KW-0808">Transferase</keyword>
<dbReference type="OrthoDB" id="9804305at2"/>
<dbReference type="InterPro" id="IPR015847">
    <property type="entry name" value="ExoRNase_PH_dom2"/>
</dbReference>
<evidence type="ECO:0000259" key="10">
    <source>
        <dbReference type="PROSITE" id="PS50126"/>
    </source>
</evidence>
<dbReference type="eggNOG" id="COG1185">
    <property type="taxonomic scope" value="Bacteria"/>
</dbReference>
<keyword evidence="2 8" id="KW-0963">Cytoplasm</keyword>
<dbReference type="Pfam" id="PF03725">
    <property type="entry name" value="RNase_PH_C"/>
    <property type="match status" value="2"/>
</dbReference>
<reference evidence="12" key="2">
    <citation type="submission" date="2013-07" db="EMBL/GenBank/DDBJ databases">
        <authorList>
            <person name="Morais-Silva F.O."/>
            <person name="Rezende A.M."/>
            <person name="Pimentel C."/>
            <person name="Resende D.M."/>
            <person name="Santos C.I."/>
            <person name="Clemente C."/>
            <person name="de Oliveira L.M."/>
            <person name="da Silva S.M."/>
            <person name="Costa D.A."/>
            <person name="Varela-Raposo A."/>
            <person name="Horacio E.C.A."/>
            <person name="Matos M."/>
            <person name="Flores O."/>
            <person name="Ruiz J.C."/>
            <person name="Rodrigues-Pousada C."/>
        </authorList>
    </citation>
    <scope>NUCLEOTIDE SEQUENCE [LARGE SCALE GENOMIC DNA]</scope>
    <source>
        <strain evidence="12">ATCC 19364 / DSM 1382 / NCIMB 9332 / VKM B-1759</strain>
    </source>
</reference>
<dbReference type="Pfam" id="PF00575">
    <property type="entry name" value="S1"/>
    <property type="match status" value="1"/>
</dbReference>
<dbReference type="RefSeq" id="WP_021760218.1">
    <property type="nucleotide sequence ID" value="NC_022444.1"/>
</dbReference>
<dbReference type="InterPro" id="IPR036345">
    <property type="entry name" value="ExoRNase_PH_dom2_sf"/>
</dbReference>
<dbReference type="GO" id="GO:0006396">
    <property type="term" value="P:RNA processing"/>
    <property type="evidence" value="ECO:0007669"/>
    <property type="project" value="InterPro"/>
</dbReference>
<dbReference type="InterPro" id="IPR001247">
    <property type="entry name" value="ExoRNase_PH_dom1"/>
</dbReference>
<dbReference type="SMART" id="SM00316">
    <property type="entry name" value="S1"/>
    <property type="match status" value="1"/>
</dbReference>
<evidence type="ECO:0000256" key="4">
    <source>
        <dbReference type="ARBA" id="ARBA00022695"/>
    </source>
</evidence>
<dbReference type="InterPro" id="IPR036612">
    <property type="entry name" value="KH_dom_type_1_sf"/>
</dbReference>
<evidence type="ECO:0000256" key="3">
    <source>
        <dbReference type="ARBA" id="ARBA00022679"/>
    </source>
</evidence>
<dbReference type="Gene3D" id="3.30.230.70">
    <property type="entry name" value="GHMP Kinase, N-terminal domain"/>
    <property type="match status" value="2"/>
</dbReference>
<dbReference type="InterPro" id="IPR036456">
    <property type="entry name" value="PNPase_PH_RNA-bd_sf"/>
</dbReference>
<dbReference type="InterPro" id="IPR012162">
    <property type="entry name" value="PNPase"/>
</dbReference>
<dbReference type="GO" id="GO:0000287">
    <property type="term" value="F:magnesium ion binding"/>
    <property type="evidence" value="ECO:0007669"/>
    <property type="project" value="UniProtKB-UniRule"/>
</dbReference>
<feature type="domain" description="S1 motif" evidence="10">
    <location>
        <begin position="628"/>
        <end position="696"/>
    </location>
</feature>
<evidence type="ECO:0000256" key="9">
    <source>
        <dbReference type="SAM" id="MobiDB-lite"/>
    </source>
</evidence>
<dbReference type="InterPro" id="IPR004087">
    <property type="entry name" value="KH_dom"/>
</dbReference>
<dbReference type="HOGENOM" id="CLU_004217_2_2_7"/>
<dbReference type="Gene3D" id="3.30.1370.10">
    <property type="entry name" value="K Homology domain, type 1"/>
    <property type="match status" value="1"/>
</dbReference>
<dbReference type="PROSITE" id="PS50084">
    <property type="entry name" value="KH_TYPE_1"/>
    <property type="match status" value="1"/>
</dbReference>
<dbReference type="CDD" id="cd02393">
    <property type="entry name" value="KH-I_PNPase"/>
    <property type="match status" value="1"/>
</dbReference>
<gene>
    <name evidence="8" type="primary">pnp</name>
    <name evidence="11" type="ORF">DGI_1552</name>
</gene>
<name>T2GBU4_MEGG1</name>
<dbReference type="STRING" id="1121448.DGI_1552"/>
<keyword evidence="7 8" id="KW-0694">RNA-binding</keyword>
<feature type="compositionally biased region" description="Basic and acidic residues" evidence="9">
    <location>
        <begin position="718"/>
        <end position="746"/>
    </location>
</feature>
<dbReference type="InterPro" id="IPR003029">
    <property type="entry name" value="S1_domain"/>
</dbReference>
<dbReference type="PIRSF" id="PIRSF005499">
    <property type="entry name" value="PNPase"/>
    <property type="match status" value="1"/>
</dbReference>
<dbReference type="PANTHER" id="PTHR11252">
    <property type="entry name" value="POLYRIBONUCLEOTIDE NUCLEOTIDYLTRANSFERASE"/>
    <property type="match status" value="1"/>
</dbReference>
<dbReference type="Pfam" id="PF01138">
    <property type="entry name" value="RNase_PH"/>
    <property type="match status" value="2"/>
</dbReference>
<dbReference type="InterPro" id="IPR012340">
    <property type="entry name" value="NA-bd_OB-fold"/>
</dbReference>
<dbReference type="EC" id="2.7.7.8" evidence="8"/>
<feature type="binding site" evidence="8">
    <location>
        <position position="492"/>
    </location>
    <ligand>
        <name>Mg(2+)</name>
        <dbReference type="ChEBI" id="CHEBI:18420"/>
    </ligand>
</feature>
<dbReference type="GO" id="GO:0004654">
    <property type="term" value="F:polyribonucleotide nucleotidyltransferase activity"/>
    <property type="evidence" value="ECO:0007669"/>
    <property type="project" value="UniProtKB-UniRule"/>
</dbReference>
<dbReference type="Pfam" id="PF00013">
    <property type="entry name" value="KH_1"/>
    <property type="match status" value="1"/>
</dbReference>
<dbReference type="CDD" id="cd04472">
    <property type="entry name" value="S1_PNPase"/>
    <property type="match status" value="1"/>
</dbReference>
<feature type="compositionally biased region" description="Gly residues" evidence="9">
    <location>
        <begin position="747"/>
        <end position="764"/>
    </location>
</feature>
<dbReference type="GO" id="GO:0000175">
    <property type="term" value="F:3'-5'-RNA exonuclease activity"/>
    <property type="evidence" value="ECO:0007669"/>
    <property type="project" value="TreeGrafter"/>
</dbReference>
<dbReference type="PATRIC" id="fig|1121448.10.peg.1548"/>
<dbReference type="SUPFAM" id="SSF50249">
    <property type="entry name" value="Nucleic acid-binding proteins"/>
    <property type="match status" value="1"/>
</dbReference>
<evidence type="ECO:0000256" key="6">
    <source>
        <dbReference type="ARBA" id="ARBA00022842"/>
    </source>
</evidence>
<dbReference type="EMBL" id="CP006585">
    <property type="protein sequence ID" value="AGW13392.1"/>
    <property type="molecule type" value="Genomic_DNA"/>
</dbReference>
<comment type="similarity">
    <text evidence="1 8">Belongs to the polyribonucleotide nucleotidyltransferase family.</text>
</comment>
<dbReference type="HAMAP" id="MF_01595">
    <property type="entry name" value="PNPase"/>
    <property type="match status" value="1"/>
</dbReference>
<evidence type="ECO:0000256" key="8">
    <source>
        <dbReference type="HAMAP-Rule" id="MF_01595"/>
    </source>
</evidence>
<evidence type="ECO:0000313" key="11">
    <source>
        <dbReference type="EMBL" id="AGW13392.1"/>
    </source>
</evidence>
<evidence type="ECO:0000256" key="5">
    <source>
        <dbReference type="ARBA" id="ARBA00022723"/>
    </source>
</evidence>
<dbReference type="FunFam" id="3.30.230.70:FF:000002">
    <property type="entry name" value="Polyribonucleotide nucleotidyltransferase"/>
    <property type="match status" value="1"/>
</dbReference>
<dbReference type="SUPFAM" id="SSF54211">
    <property type="entry name" value="Ribosomal protein S5 domain 2-like"/>
    <property type="match status" value="2"/>
</dbReference>
<keyword evidence="5 8" id="KW-0479">Metal-binding</keyword>
<protein>
    <recommendedName>
        <fullName evidence="8">Polyribonucleotide nucleotidyltransferase</fullName>
        <ecNumber evidence="8">2.7.7.8</ecNumber>
    </recommendedName>
    <alternativeName>
        <fullName evidence="8">Polynucleotide phosphorylase</fullName>
        <shortName evidence="8">PNPase</shortName>
    </alternativeName>
</protein>
<dbReference type="NCBIfam" id="TIGR03591">
    <property type="entry name" value="polynuc_phos"/>
    <property type="match status" value="1"/>
</dbReference>
<dbReference type="InterPro" id="IPR004088">
    <property type="entry name" value="KH_dom_type_1"/>
</dbReference>
<dbReference type="AlphaFoldDB" id="T2GBU4"/>
<dbReference type="SUPFAM" id="SSF54791">
    <property type="entry name" value="Eukaryotic type KH-domain (KH-domain type I)"/>
    <property type="match status" value="1"/>
</dbReference>
<comment type="function">
    <text evidence="8">Involved in mRNA degradation. Catalyzes the phosphorolysis of single-stranded polyribonucleotides processively in the 3'- to 5'-direction.</text>
</comment>
<dbReference type="InterPro" id="IPR020568">
    <property type="entry name" value="Ribosomal_Su5_D2-typ_SF"/>
</dbReference>
<dbReference type="Gene3D" id="2.40.50.140">
    <property type="entry name" value="Nucleic acid-binding proteins"/>
    <property type="match status" value="1"/>
</dbReference>
<dbReference type="Pfam" id="PF03726">
    <property type="entry name" value="PNPase"/>
    <property type="match status" value="1"/>
</dbReference>
<dbReference type="KEGG" id="dgg:DGI_1552"/>
<dbReference type="FunFam" id="3.30.1370.10:FF:000001">
    <property type="entry name" value="Polyribonucleotide nucleotidyltransferase"/>
    <property type="match status" value="1"/>
</dbReference>